<dbReference type="EMBL" id="LAZR01003802">
    <property type="protein sequence ID" value="KKN14585.1"/>
    <property type="molecule type" value="Genomic_DNA"/>
</dbReference>
<organism evidence="1">
    <name type="scientific">marine sediment metagenome</name>
    <dbReference type="NCBI Taxonomy" id="412755"/>
    <lineage>
        <taxon>unclassified sequences</taxon>
        <taxon>metagenomes</taxon>
        <taxon>ecological metagenomes</taxon>
    </lineage>
</organism>
<reference evidence="1" key="1">
    <citation type="journal article" date="2015" name="Nature">
        <title>Complex archaea that bridge the gap between prokaryotes and eukaryotes.</title>
        <authorList>
            <person name="Spang A."/>
            <person name="Saw J.H."/>
            <person name="Jorgensen S.L."/>
            <person name="Zaremba-Niedzwiedzka K."/>
            <person name="Martijn J."/>
            <person name="Lind A.E."/>
            <person name="van Eijk R."/>
            <person name="Schleper C."/>
            <person name="Guy L."/>
            <person name="Ettema T.J."/>
        </authorList>
    </citation>
    <scope>NUCLEOTIDE SEQUENCE</scope>
</reference>
<sequence>MVESLYPEVVKSLNLNIKIEGYYVEENPRSLLIRLPGGITFWVPKRYIDSEFSKDKNIKQQFIIEKWILKKIGFKT</sequence>
<protein>
    <submittedName>
        <fullName evidence="1">Uncharacterized protein</fullName>
    </submittedName>
</protein>
<name>A0A0F9N4T2_9ZZZZ</name>
<evidence type="ECO:0000313" key="1">
    <source>
        <dbReference type="EMBL" id="KKN14585.1"/>
    </source>
</evidence>
<proteinExistence type="predicted"/>
<dbReference type="AlphaFoldDB" id="A0A0F9N4T2"/>
<gene>
    <name evidence="1" type="ORF">LCGC14_0994700</name>
</gene>
<accession>A0A0F9N4T2</accession>
<comment type="caution">
    <text evidence="1">The sequence shown here is derived from an EMBL/GenBank/DDBJ whole genome shotgun (WGS) entry which is preliminary data.</text>
</comment>